<evidence type="ECO:0000256" key="4">
    <source>
        <dbReference type="ARBA" id="ARBA00022827"/>
    </source>
</evidence>
<accession>A0A0E3XMW0</accession>
<dbReference type="OrthoDB" id="2431337at2"/>
<evidence type="ECO:0000256" key="2">
    <source>
        <dbReference type="ARBA" id="ARBA00009347"/>
    </source>
</evidence>
<evidence type="ECO:0000259" key="9">
    <source>
        <dbReference type="Pfam" id="PF02771"/>
    </source>
</evidence>
<evidence type="ECO:0000256" key="5">
    <source>
        <dbReference type="ARBA" id="ARBA00023002"/>
    </source>
</evidence>
<evidence type="ECO:0000259" key="8">
    <source>
        <dbReference type="Pfam" id="PF02770"/>
    </source>
</evidence>
<dbReference type="Gene3D" id="1.10.540.10">
    <property type="entry name" value="Acyl-CoA dehydrogenase/oxidase, N-terminal domain"/>
    <property type="match status" value="1"/>
</dbReference>
<protein>
    <submittedName>
        <fullName evidence="11">Acyl-CoA dehydrogenase</fullName>
    </submittedName>
</protein>
<keyword evidence="4 6" id="KW-0274">FAD</keyword>
<dbReference type="SUPFAM" id="SSF56645">
    <property type="entry name" value="Acyl-CoA dehydrogenase NM domain-like"/>
    <property type="match status" value="1"/>
</dbReference>
<dbReference type="Pfam" id="PF02771">
    <property type="entry name" value="Acyl-CoA_dh_N"/>
    <property type="match status" value="1"/>
</dbReference>
<evidence type="ECO:0000313" key="13">
    <source>
        <dbReference type="Proteomes" id="UP000179441"/>
    </source>
</evidence>
<evidence type="ECO:0000313" key="10">
    <source>
        <dbReference type="EMBL" id="OHT49294.1"/>
    </source>
</evidence>
<keyword evidence="13" id="KW-1185">Reference proteome</keyword>
<dbReference type="Pfam" id="PF02770">
    <property type="entry name" value="Acyl-CoA_dh_M"/>
    <property type="match status" value="1"/>
</dbReference>
<dbReference type="EMBL" id="CP041150">
    <property type="protein sequence ID" value="QDF69260.1"/>
    <property type="molecule type" value="Genomic_DNA"/>
</dbReference>
<organism evidence="11 13">
    <name type="scientific">Mycobacteroides chelonae</name>
    <name type="common">Mycobacterium chelonae</name>
    <dbReference type="NCBI Taxonomy" id="1774"/>
    <lineage>
        <taxon>Bacteria</taxon>
        <taxon>Bacillati</taxon>
        <taxon>Actinomycetota</taxon>
        <taxon>Actinomycetes</taxon>
        <taxon>Mycobacteriales</taxon>
        <taxon>Mycobacteriaceae</taxon>
        <taxon>Mycobacteroides</taxon>
    </lineage>
</organism>
<proteinExistence type="inferred from homology"/>
<evidence type="ECO:0000256" key="1">
    <source>
        <dbReference type="ARBA" id="ARBA00001974"/>
    </source>
</evidence>
<reference evidence="12 15" key="3">
    <citation type="submission" date="2019-06" db="EMBL/GenBank/DDBJ databases">
        <title>Whole geneome sequnce of Mycobacteroides chelonae M77 isolated from bovine milk from Meghalaya, India.</title>
        <authorList>
            <person name="Vise E."/>
            <person name="Das S."/>
            <person name="Garg A."/>
            <person name="Ghatak S."/>
            <person name="Shakuntala I."/>
            <person name="Milton A.A.P."/>
            <person name="Karam A."/>
            <person name="Sanjukta R."/>
            <person name="Puro K."/>
            <person name="Sen A."/>
        </authorList>
    </citation>
    <scope>NUCLEOTIDE SEQUENCE [LARGE SCALE GENOMIC DNA]</scope>
    <source>
        <strain evidence="12 15">M77</strain>
    </source>
</reference>
<dbReference type="EMBL" id="MLIS01000001">
    <property type="protein sequence ID" value="OHU78491.1"/>
    <property type="molecule type" value="Genomic_DNA"/>
</dbReference>
<dbReference type="GO" id="GO:0050660">
    <property type="term" value="F:flavin adenine dinucleotide binding"/>
    <property type="evidence" value="ECO:0007669"/>
    <property type="project" value="InterPro"/>
</dbReference>
<comment type="cofactor">
    <cofactor evidence="1 6">
        <name>FAD</name>
        <dbReference type="ChEBI" id="CHEBI:57692"/>
    </cofactor>
</comment>
<dbReference type="InterPro" id="IPR046373">
    <property type="entry name" value="Acyl-CoA_Oxase/DH_mid-dom_sf"/>
</dbReference>
<dbReference type="Proteomes" id="UP000179441">
    <property type="component" value="Unassembled WGS sequence"/>
</dbReference>
<comment type="similarity">
    <text evidence="2 6">Belongs to the acyl-CoA dehydrogenase family.</text>
</comment>
<dbReference type="Gene3D" id="1.20.140.10">
    <property type="entry name" value="Butyryl-CoA Dehydrogenase, subunit A, domain 3"/>
    <property type="match status" value="1"/>
</dbReference>
<dbReference type="GO" id="GO:0016627">
    <property type="term" value="F:oxidoreductase activity, acting on the CH-CH group of donors"/>
    <property type="evidence" value="ECO:0007669"/>
    <property type="project" value="InterPro"/>
</dbReference>
<evidence type="ECO:0000256" key="6">
    <source>
        <dbReference type="RuleBase" id="RU362125"/>
    </source>
</evidence>
<dbReference type="Pfam" id="PF00441">
    <property type="entry name" value="Acyl-CoA_dh_1"/>
    <property type="match status" value="1"/>
</dbReference>
<evidence type="ECO:0000313" key="12">
    <source>
        <dbReference type="EMBL" id="QDF69260.1"/>
    </source>
</evidence>
<evidence type="ECO:0000313" key="14">
    <source>
        <dbReference type="Proteomes" id="UP000180113"/>
    </source>
</evidence>
<evidence type="ECO:0000313" key="15">
    <source>
        <dbReference type="Proteomes" id="UP000317728"/>
    </source>
</evidence>
<reference evidence="10 14" key="1">
    <citation type="submission" date="2016-10" db="EMBL/GenBank/DDBJ databases">
        <title>Evaluation of Human, Animal and Environmental Mycobacterium chelonae Isolates by Core Genome Phylogenomic Analysis, Targeted Gene Comparison, and Anti-microbial Susceptibility Patterns: A Tale of Mistaken Identities.</title>
        <authorList>
            <person name="Fogelson S.B."/>
            <person name="Camus A.C."/>
            <person name="Lorenz W."/>
            <person name="Vasireddy R."/>
            <person name="Vasireddy S."/>
            <person name="Smith T."/>
            <person name="Brown-Elliott B.A."/>
            <person name="Wallace R.J.Jr."/>
            <person name="Hasan N.A."/>
            <person name="Reischl U."/>
            <person name="Sanchez S."/>
        </authorList>
    </citation>
    <scope>NUCLEOTIDE SEQUENCE [LARGE SCALE GENOMIC DNA]</scope>
    <source>
        <strain evidence="10 14">42895</strain>
    </source>
</reference>
<dbReference type="InterPro" id="IPR009100">
    <property type="entry name" value="AcylCoA_DH/oxidase_NM_dom_sf"/>
</dbReference>
<dbReference type="AlphaFoldDB" id="A0A0E3XMW0"/>
<evidence type="ECO:0000256" key="3">
    <source>
        <dbReference type="ARBA" id="ARBA00022630"/>
    </source>
</evidence>
<feature type="domain" description="Acyl-CoA dehydrogenase/oxidase N-terminal" evidence="9">
    <location>
        <begin position="6"/>
        <end position="118"/>
    </location>
</feature>
<feature type="domain" description="Acyl-CoA dehydrogenase/oxidase C-terminal" evidence="7">
    <location>
        <begin position="230"/>
        <end position="378"/>
    </location>
</feature>
<dbReference type="Proteomes" id="UP000317728">
    <property type="component" value="Chromosome"/>
</dbReference>
<dbReference type="InterPro" id="IPR009075">
    <property type="entry name" value="AcylCo_DH/oxidase_C"/>
</dbReference>
<dbReference type="HOGENOM" id="CLU_018204_9_0_11"/>
<dbReference type="InterPro" id="IPR006091">
    <property type="entry name" value="Acyl-CoA_Oxase/DH_mid-dom"/>
</dbReference>
<dbReference type="GO" id="GO:0005886">
    <property type="term" value="C:plasma membrane"/>
    <property type="evidence" value="ECO:0007669"/>
    <property type="project" value="TreeGrafter"/>
</dbReference>
<keyword evidence="3 6" id="KW-0285">Flavoprotein</keyword>
<dbReference type="InterPro" id="IPR013786">
    <property type="entry name" value="AcylCoA_DH/ox_N"/>
</dbReference>
<dbReference type="RefSeq" id="WP_030095739.1">
    <property type="nucleotide sequence ID" value="NZ_BSAK01000006.1"/>
</dbReference>
<gene>
    <name evidence="10" type="ORF">BKG62_16865</name>
    <name evidence="11" type="ORF">BKG84_08900</name>
    <name evidence="12" type="ORF">FJK96_03105</name>
</gene>
<evidence type="ECO:0000313" key="11">
    <source>
        <dbReference type="EMBL" id="OHU78491.1"/>
    </source>
</evidence>
<dbReference type="PANTHER" id="PTHR43292:SF3">
    <property type="entry name" value="ACYL-COA DEHYDROGENASE FADE29"/>
    <property type="match status" value="1"/>
</dbReference>
<keyword evidence="5 6" id="KW-0560">Oxidoreductase</keyword>
<dbReference type="InterPro" id="IPR052161">
    <property type="entry name" value="Mycobact_Acyl-CoA_DH"/>
</dbReference>
<dbReference type="PATRIC" id="fig|1774.35.peg.580"/>
<feature type="domain" description="Acyl-CoA oxidase/dehydrogenase middle" evidence="8">
    <location>
        <begin position="122"/>
        <end position="210"/>
    </location>
</feature>
<dbReference type="GeneID" id="31678154"/>
<dbReference type="Gene3D" id="2.40.110.10">
    <property type="entry name" value="Butyryl-CoA Dehydrogenase, subunit A, domain 2"/>
    <property type="match status" value="1"/>
</dbReference>
<name>A0A0E3XMW0_MYCCH</name>
<sequence length="387" mass="42768">MLIDLTPEQAKLQSDLRQYFSNLVTADETREMMVDRHGSSYEAVVRRMGQDGWLGVGWPKEYGGHGFGPLEQQIFMNEVMRADVPMPLVTLQTVGPTLQKYGTEVQKKKFLPGILAGEIHFAIGYTEPEAGTDLASLRTTAVRDGDHYIVNGQKIFTTGAHQAQYIWLACRTDSDAPKHKGISILIVDTKDPGYSWTPIITNDGAHHTNATYYSDVRVPVDMLVGEENLGWKLITTQLNHERVSLGPSGRIAGMYDRVYEWAAKPGHDGVAPLAHEDVRRVLGEMKAVWRLNELLNWQVASSGDDISMADAAATKILATEWIQKLGRLSEGVVGRYGDPADANTAETLEWLDAQTKRHLVITFGGGVNEVMREMVATAGLGTPRVPR</sequence>
<dbReference type="PANTHER" id="PTHR43292">
    <property type="entry name" value="ACYL-COA DEHYDROGENASE"/>
    <property type="match status" value="1"/>
</dbReference>
<dbReference type="InterPro" id="IPR036250">
    <property type="entry name" value="AcylCo_DH-like_C"/>
</dbReference>
<evidence type="ECO:0000259" key="7">
    <source>
        <dbReference type="Pfam" id="PF00441"/>
    </source>
</evidence>
<dbReference type="Proteomes" id="UP000180113">
    <property type="component" value="Unassembled WGS sequence"/>
</dbReference>
<dbReference type="SUPFAM" id="SSF47203">
    <property type="entry name" value="Acyl-CoA dehydrogenase C-terminal domain-like"/>
    <property type="match status" value="1"/>
</dbReference>
<dbReference type="EMBL" id="MLHW01000014">
    <property type="protein sequence ID" value="OHT49294.1"/>
    <property type="molecule type" value="Genomic_DNA"/>
</dbReference>
<dbReference type="InterPro" id="IPR037069">
    <property type="entry name" value="AcylCoA_DH/ox_N_sf"/>
</dbReference>
<reference evidence="11 13" key="2">
    <citation type="submission" date="2016-10" db="EMBL/GenBank/DDBJ databases">
        <title>Evaluation of Human, Veterinary and Environmental Mycobacterium chelonae Isolates by Core Genome Phylogenomic Analysis, Targeted Gene Comparison, and Anti-microbial Susceptibility Patterns: A Tale of Mistaken Identities.</title>
        <authorList>
            <person name="Fogelson S.B."/>
            <person name="Camus A.C."/>
            <person name="Lorenz W."/>
            <person name="Vasireddy R."/>
            <person name="Vasireddy S."/>
            <person name="Smith T."/>
            <person name="Brown-Elliott B.A."/>
            <person name="Wallace R.J.Jr."/>
            <person name="Hasan N.A."/>
            <person name="Reischl U."/>
            <person name="Sanchez S."/>
        </authorList>
    </citation>
    <scope>NUCLEOTIDE SEQUENCE [LARGE SCALE GENOMIC DNA]</scope>
    <source>
        <strain evidence="11 13">15518</strain>
    </source>
</reference>